<organism evidence="2 3">
    <name type="scientific">Nocardia seriolae</name>
    <dbReference type="NCBI Taxonomy" id="37332"/>
    <lineage>
        <taxon>Bacteria</taxon>
        <taxon>Bacillati</taxon>
        <taxon>Actinomycetota</taxon>
        <taxon>Actinomycetes</taxon>
        <taxon>Mycobacteriales</taxon>
        <taxon>Nocardiaceae</taxon>
        <taxon>Nocardia</taxon>
    </lineage>
</organism>
<proteinExistence type="predicted"/>
<reference evidence="2 3" key="2">
    <citation type="journal article" date="2016" name="Genome Announc.">
        <title>Draft Genome Sequence of Erythromycin- and Oxytetracycline-Sensitive Nocardia seriolae Strain U-1 (NBRC 110359).</title>
        <authorList>
            <person name="Imajoh M."/>
            <person name="Sukeda M."/>
            <person name="Shimizu M."/>
            <person name="Yamane J."/>
            <person name="Ohnishi K."/>
            <person name="Oshima S."/>
        </authorList>
    </citation>
    <scope>NUCLEOTIDE SEQUENCE [LARGE SCALE GENOMIC DNA]</scope>
    <source>
        <strain evidence="2 3">U-1</strain>
    </source>
</reference>
<gene>
    <name evidence="1" type="ORF">NS506_03285</name>
    <name evidence="2" type="ORF">NSK11_contig00115-0021</name>
</gene>
<dbReference type="EMBL" id="CP017839">
    <property type="protein sequence ID" value="APA97338.1"/>
    <property type="molecule type" value="Genomic_DNA"/>
</dbReference>
<sequence length="122" mass="13653">MISFSGDIKMTDSRLVRSAFEEWLDTNRISVKERMSGFELTYEDEDTYVFCYEATVPAGVNPFFLFEGSIKGKESDSINKLKELIRVCAGKGLECIIDYTPVDDEGDPIGEEVTITIMDASA</sequence>
<dbReference type="RefSeq" id="WP_036547755.1">
    <property type="nucleotide sequence ID" value="NZ_AP028459.1"/>
</dbReference>
<accession>A0ABC9Z245</accession>
<dbReference type="Proteomes" id="UP000037179">
    <property type="component" value="Unassembled WGS sequence"/>
</dbReference>
<reference evidence="1 4" key="3">
    <citation type="submission" date="2016-10" db="EMBL/GenBank/DDBJ databases">
        <title>Genome sequence of Nocardia seriolae strain EM150506, isolated from Anguila japonica.</title>
        <authorList>
            <person name="Han H.-J."/>
        </authorList>
    </citation>
    <scope>NUCLEOTIDE SEQUENCE [LARGE SCALE GENOMIC DNA]</scope>
    <source>
        <strain evidence="1 4">EM150506</strain>
    </source>
</reference>
<dbReference type="Proteomes" id="UP000180166">
    <property type="component" value="Chromosome"/>
</dbReference>
<keyword evidence="3" id="KW-1185">Reference proteome</keyword>
<evidence type="ECO:0000313" key="2">
    <source>
        <dbReference type="EMBL" id="GAP31466.1"/>
    </source>
</evidence>
<evidence type="ECO:0000313" key="4">
    <source>
        <dbReference type="Proteomes" id="UP000180166"/>
    </source>
</evidence>
<dbReference type="KEGG" id="nsr:NS506_03285"/>
<dbReference type="AlphaFoldDB" id="A0ABC9Z245"/>
<reference evidence="3" key="1">
    <citation type="submission" date="2015-07" db="EMBL/GenBank/DDBJ databases">
        <title>Nocardia seriolae U-1 whole genome shotgun sequence.</title>
        <authorList>
            <person name="Imajoh M."/>
            <person name="Fukumoto Y."/>
            <person name="Sukeda M."/>
            <person name="Yamane J."/>
            <person name="Yamasaki K."/>
            <person name="Shimizu M."/>
            <person name="Ohnishi K."/>
            <person name="Oshima S."/>
        </authorList>
    </citation>
    <scope>NUCLEOTIDE SEQUENCE [LARGE SCALE GENOMIC DNA]</scope>
    <source>
        <strain evidence="3">U-1</strain>
    </source>
</reference>
<evidence type="ECO:0000313" key="1">
    <source>
        <dbReference type="EMBL" id="APA97338.1"/>
    </source>
</evidence>
<dbReference type="EMBL" id="BBYQ01000115">
    <property type="protein sequence ID" value="GAP31466.1"/>
    <property type="molecule type" value="Genomic_DNA"/>
</dbReference>
<name>A0ABC9Z245_9NOCA</name>
<evidence type="ECO:0000313" key="3">
    <source>
        <dbReference type="Proteomes" id="UP000037179"/>
    </source>
</evidence>
<protein>
    <submittedName>
        <fullName evidence="2">Uncharacterized protein</fullName>
    </submittedName>
</protein>